<dbReference type="EMBL" id="AFBI03000012">
    <property type="protein sequence ID" value="EJW04866.1"/>
    <property type="molecule type" value="Genomic_DNA"/>
</dbReference>
<evidence type="ECO:0000313" key="1">
    <source>
        <dbReference type="EMBL" id="EJW04866.1"/>
    </source>
</evidence>
<sequence length="187" mass="22335">MLNLKNLNSNVNSEYDVKNLGFKKIYEESHEDLGVNLDAKLFYSALNIRSFRRIYHVKLDSFLEILENFVNVCNNRLRYNKTYHEQFGQRKITPLAKNKLNEISLHIRNMVLKYFKRNFAYLRENLNKEECKEDLTVAIYFNHMAENRLVFPDHIFKSIVQNLKPKKSGINNIFVHDFGAKRKKKML</sequence>
<accession>J9DAS7</accession>
<reference evidence="1 2" key="1">
    <citation type="submission" date="2011-08" db="EMBL/GenBank/DDBJ databases">
        <authorList>
            <person name="Liu Z.J."/>
            <person name="Shi F.L."/>
            <person name="Lu J.Q."/>
            <person name="Li M."/>
            <person name="Wang Z.L."/>
        </authorList>
    </citation>
    <scope>NUCLEOTIDE SEQUENCE [LARGE SCALE GENOMIC DNA]</scope>
    <source>
        <strain evidence="1 2">USNM 41457</strain>
    </source>
</reference>
<evidence type="ECO:0000313" key="2">
    <source>
        <dbReference type="Proteomes" id="UP000003163"/>
    </source>
</evidence>
<keyword evidence="2" id="KW-1185">Reference proteome</keyword>
<reference evidence="2" key="2">
    <citation type="submission" date="2015-07" db="EMBL/GenBank/DDBJ databases">
        <title>Contrasting host-pathogen interactions and genome evolution in two generalist and specialist microsporidian pathogens of mosquitoes.</title>
        <authorList>
            <consortium name="The Broad Institute Genomics Platform"/>
            <consortium name="The Broad Institute Genome Sequencing Center for Infectious Disease"/>
            <person name="Cuomo C.A."/>
            <person name="Sanscrainte N.D."/>
            <person name="Goldberg J.M."/>
            <person name="Heiman D."/>
            <person name="Young S."/>
            <person name="Zeng Q."/>
            <person name="Becnel J.J."/>
            <person name="Birren B.W."/>
        </authorList>
    </citation>
    <scope>NUCLEOTIDE SEQUENCE [LARGE SCALE GENOMIC DNA]</scope>
    <source>
        <strain evidence="2">USNM 41457</strain>
    </source>
</reference>
<dbReference type="AlphaFoldDB" id="J9DAS7"/>
<proteinExistence type="predicted"/>
<name>J9DAS7_EDHAE</name>
<dbReference type="VEuPathDB" id="MicrosporidiaDB:EDEG_00959"/>
<dbReference type="InParanoid" id="J9DAS7"/>
<protein>
    <submittedName>
        <fullName evidence="1">Uncharacterized protein</fullName>
    </submittedName>
</protein>
<gene>
    <name evidence="1" type="ORF">EDEG_00959</name>
</gene>
<organism evidence="1 2">
    <name type="scientific">Edhazardia aedis (strain USNM 41457)</name>
    <name type="common">Microsporidian parasite</name>
    <dbReference type="NCBI Taxonomy" id="1003232"/>
    <lineage>
        <taxon>Eukaryota</taxon>
        <taxon>Fungi</taxon>
        <taxon>Fungi incertae sedis</taxon>
        <taxon>Microsporidia</taxon>
        <taxon>Edhazardia</taxon>
    </lineage>
</organism>
<comment type="caution">
    <text evidence="1">The sequence shown here is derived from an EMBL/GenBank/DDBJ whole genome shotgun (WGS) entry which is preliminary data.</text>
</comment>
<dbReference type="HOGENOM" id="CLU_1447652_0_0_1"/>
<dbReference type="Proteomes" id="UP000003163">
    <property type="component" value="Unassembled WGS sequence"/>
</dbReference>